<dbReference type="AlphaFoldDB" id="A0A6I3I4P9"/>
<dbReference type="InterPro" id="IPR023393">
    <property type="entry name" value="START-like_dom_sf"/>
</dbReference>
<dbReference type="Gene3D" id="3.30.530.20">
    <property type="match status" value="1"/>
</dbReference>
<gene>
    <name evidence="1" type="ORF">GGG17_04190</name>
</gene>
<dbReference type="Proteomes" id="UP000431092">
    <property type="component" value="Unassembled WGS sequence"/>
</dbReference>
<proteinExistence type="predicted"/>
<protein>
    <submittedName>
        <fullName evidence="1">SRPBCC family protein</fullName>
    </submittedName>
</protein>
<accession>A0A6I3I4P9</accession>
<keyword evidence="2" id="KW-1185">Reference proteome</keyword>
<evidence type="ECO:0000313" key="1">
    <source>
        <dbReference type="EMBL" id="MTB71184.1"/>
    </source>
</evidence>
<dbReference type="Pfam" id="PF10604">
    <property type="entry name" value="Polyketide_cyc2"/>
    <property type="match status" value="1"/>
</dbReference>
<dbReference type="RefSeq" id="WP_154592513.1">
    <property type="nucleotide sequence ID" value="NZ_CP171001.1"/>
</dbReference>
<dbReference type="EMBL" id="WLVL01000017">
    <property type="protein sequence ID" value="MTB71184.1"/>
    <property type="molecule type" value="Genomic_DNA"/>
</dbReference>
<comment type="caution">
    <text evidence="1">The sequence shown here is derived from an EMBL/GenBank/DDBJ whole genome shotgun (WGS) entry which is preliminary data.</text>
</comment>
<reference evidence="1 2" key="1">
    <citation type="submission" date="2019-11" db="EMBL/GenBank/DDBJ databases">
        <title>Whole genome sequencing identifies a novel species of the genus Arsenicicoccus isolated from human blood.</title>
        <authorList>
            <person name="Jeong J.H."/>
            <person name="Kweon O.J."/>
            <person name="Kim H.R."/>
            <person name="Kim T.-H."/>
            <person name="Ha S.-M."/>
            <person name="Lee M.-K."/>
        </authorList>
    </citation>
    <scope>NUCLEOTIDE SEQUENCE [LARGE SCALE GENOMIC DNA]</scope>
    <source>
        <strain evidence="1 2">MKL-02</strain>
    </source>
</reference>
<organism evidence="1 2">
    <name type="scientific">Arsenicicoccus cauae</name>
    <dbReference type="NCBI Taxonomy" id="2663847"/>
    <lineage>
        <taxon>Bacteria</taxon>
        <taxon>Bacillati</taxon>
        <taxon>Actinomycetota</taxon>
        <taxon>Actinomycetes</taxon>
        <taxon>Micrococcales</taxon>
        <taxon>Intrasporangiaceae</taxon>
        <taxon>Arsenicicoccus</taxon>
    </lineage>
</organism>
<evidence type="ECO:0000313" key="2">
    <source>
        <dbReference type="Proteomes" id="UP000431092"/>
    </source>
</evidence>
<dbReference type="InterPro" id="IPR019587">
    <property type="entry name" value="Polyketide_cyclase/dehydratase"/>
</dbReference>
<dbReference type="SUPFAM" id="SSF55961">
    <property type="entry name" value="Bet v1-like"/>
    <property type="match status" value="1"/>
</dbReference>
<name>A0A6I3I4P9_9MICO</name>
<sequence>MTTYESTTTIDVPAAELFAYLSDVDNLPTYFPRVTSAMRTEGDKVTVTARIEHDGEQRDVEGEAWIKVEQADKTLTWGSQGPNNYTGQVDLDPIHDSSCSATVRISTDRQGDRIQDGVDEAVAGIKEAAEKAHA</sequence>